<evidence type="ECO:0000256" key="1">
    <source>
        <dbReference type="SAM" id="SignalP"/>
    </source>
</evidence>
<dbReference type="HOGENOM" id="CLU_1332281_0_0_1"/>
<feature type="chain" id="PRO_5002944979" evidence="1">
    <location>
        <begin position="19"/>
        <end position="208"/>
    </location>
</feature>
<evidence type="ECO:0000313" key="2">
    <source>
        <dbReference type="EMBL" id="EEQ81390.1"/>
    </source>
</evidence>
<dbReference type="AlphaFoldDB" id="C4VBL2"/>
<dbReference type="VEuPathDB" id="MicrosporidiaDB:NCER_102191"/>
<proteinExistence type="predicted"/>
<dbReference type="InParanoid" id="C4VBL2"/>
<dbReference type="KEGG" id="nce:NCER_102191"/>
<dbReference type="Proteomes" id="UP000009082">
    <property type="component" value="Unassembled WGS sequence"/>
</dbReference>
<reference evidence="2 3" key="1">
    <citation type="journal article" date="2009" name="PLoS Pathog.">
        <title>Genomic analyses of the microsporidian Nosema ceranae, an emergent pathogen of honey bees.</title>
        <authorList>
            <person name="Cornman R.S."/>
            <person name="Chen Y.P."/>
            <person name="Schatz M.C."/>
            <person name="Street C."/>
            <person name="Zhao Y."/>
            <person name="Desany B."/>
            <person name="Egholm M."/>
            <person name="Hutchison S."/>
            <person name="Pettis J.S."/>
            <person name="Lipkin W.I."/>
            <person name="Evans J.D."/>
        </authorList>
    </citation>
    <scope>NUCLEOTIDE SEQUENCE [LARGE SCALE GENOMIC DNA]</scope>
    <source>
        <strain evidence="2 3">BRL01</strain>
    </source>
</reference>
<feature type="signal peptide" evidence="1">
    <location>
        <begin position="1"/>
        <end position="18"/>
    </location>
</feature>
<sequence>MDFIIIFLIGIINMSKLGTPIDNTKCYIILTTQNFDIVSTIDSIYKIRQYNKEILDKEAFIEEKIQLTFDNLKKKLYYKTENSEELKVFFKTFLQTIHSVVESNSIFKQGRLSIEQILFFAIDPGVLMTLEEFKAMQNFLIKYEKSILAIKNSIKAYDLFFNKLHFLYMTDECYTCVEALNEIIICINPGDDVVSSCKLVLDMLLKLK</sequence>
<keyword evidence="1" id="KW-0732">Signal</keyword>
<comment type="caution">
    <text evidence="2">The sequence shown here is derived from an EMBL/GenBank/DDBJ whole genome shotgun (WGS) entry which is preliminary data.</text>
</comment>
<name>C4VBL2_VAIC1</name>
<accession>C4VBL2</accession>
<dbReference type="EMBL" id="ACOL01000640">
    <property type="protein sequence ID" value="EEQ81390.1"/>
    <property type="molecule type" value="Genomic_DNA"/>
</dbReference>
<organism evidence="2 3">
    <name type="scientific">Vairimorpha ceranae (strain BRL01)</name>
    <name type="common">Microsporidian parasite</name>
    <name type="synonym">Nosema ceranae</name>
    <dbReference type="NCBI Taxonomy" id="578460"/>
    <lineage>
        <taxon>Eukaryota</taxon>
        <taxon>Fungi</taxon>
        <taxon>Fungi incertae sedis</taxon>
        <taxon>Microsporidia</taxon>
        <taxon>Nosematidae</taxon>
        <taxon>Vairimorpha</taxon>
    </lineage>
</organism>
<protein>
    <submittedName>
        <fullName evidence="2">Uncharacterized protein</fullName>
    </submittedName>
</protein>
<gene>
    <name evidence="2" type="ORF">NCER_102191</name>
</gene>
<evidence type="ECO:0000313" key="3">
    <source>
        <dbReference type="Proteomes" id="UP000009082"/>
    </source>
</evidence>